<accession>A0A4Y2M757</accession>
<keyword evidence="3" id="KW-1185">Reference proteome</keyword>
<dbReference type="Proteomes" id="UP000499080">
    <property type="component" value="Unassembled WGS sequence"/>
</dbReference>
<organism evidence="1 3">
    <name type="scientific">Araneus ventricosus</name>
    <name type="common">Orbweaver spider</name>
    <name type="synonym">Epeira ventricosa</name>
    <dbReference type="NCBI Taxonomy" id="182803"/>
    <lineage>
        <taxon>Eukaryota</taxon>
        <taxon>Metazoa</taxon>
        <taxon>Ecdysozoa</taxon>
        <taxon>Arthropoda</taxon>
        <taxon>Chelicerata</taxon>
        <taxon>Arachnida</taxon>
        <taxon>Araneae</taxon>
        <taxon>Araneomorphae</taxon>
        <taxon>Entelegynae</taxon>
        <taxon>Araneoidea</taxon>
        <taxon>Araneidae</taxon>
        <taxon>Araneus</taxon>
    </lineage>
</organism>
<gene>
    <name evidence="1" type="ORF">AVEN_125358_1</name>
    <name evidence="2" type="ORF">AVEN_181449_1</name>
</gene>
<dbReference type="EMBL" id="BGPR01121762">
    <property type="protein sequence ID" value="GBN22356.1"/>
    <property type="molecule type" value="Genomic_DNA"/>
</dbReference>
<evidence type="ECO:0000313" key="2">
    <source>
        <dbReference type="EMBL" id="GBN22356.1"/>
    </source>
</evidence>
<dbReference type="AlphaFoldDB" id="A0A4Y2M757"/>
<evidence type="ECO:0000313" key="1">
    <source>
        <dbReference type="EMBL" id="GBN22344.1"/>
    </source>
</evidence>
<evidence type="ECO:0000313" key="3">
    <source>
        <dbReference type="Proteomes" id="UP000499080"/>
    </source>
</evidence>
<reference evidence="1 3" key="1">
    <citation type="journal article" date="2019" name="Sci. Rep.">
        <title>Orb-weaving spider Araneus ventricosus genome elucidates the spidroin gene catalogue.</title>
        <authorList>
            <person name="Kono N."/>
            <person name="Nakamura H."/>
            <person name="Ohtoshi R."/>
            <person name="Moran D.A.P."/>
            <person name="Shinohara A."/>
            <person name="Yoshida Y."/>
            <person name="Fujiwara M."/>
            <person name="Mori M."/>
            <person name="Tomita M."/>
            <person name="Arakawa K."/>
        </authorList>
    </citation>
    <scope>NUCLEOTIDE SEQUENCE [LARGE SCALE GENOMIC DNA]</scope>
</reference>
<comment type="caution">
    <text evidence="1">The sequence shown here is derived from an EMBL/GenBank/DDBJ whole genome shotgun (WGS) entry which is preliminary data.</text>
</comment>
<proteinExistence type="predicted"/>
<sequence length="101" mass="12066">MMSRIQPYSQRILEILLLYRFLPQNDRKCMGRSYQENHHLCLEELRVRFLSECVIESDTEDSDTVPCGACSQRYCVFSQDQRDWRGIAKISMNLWKRTIKS</sequence>
<name>A0A4Y2M757_ARAVE</name>
<dbReference type="EMBL" id="BGPR01121756">
    <property type="protein sequence ID" value="GBN22344.1"/>
    <property type="molecule type" value="Genomic_DNA"/>
</dbReference>
<protein>
    <submittedName>
        <fullName evidence="1">Uncharacterized protein</fullName>
    </submittedName>
</protein>